<gene>
    <name evidence="1" type="ORF">MGG_15709</name>
</gene>
<evidence type="ECO:0000313" key="1">
    <source>
        <dbReference type="EMBL" id="EHA54630.1"/>
    </source>
</evidence>
<dbReference type="AlphaFoldDB" id="G4MSL4"/>
<dbReference type="RefSeq" id="XP_003714437.1">
    <property type="nucleotide sequence ID" value="XM_003714389.1"/>
</dbReference>
<name>G4MSL4_PYRO7</name>
<dbReference type="VEuPathDB" id="FungiDB:MGG_15709"/>
<dbReference type="InParanoid" id="G4MSL4"/>
<dbReference type="EMBL" id="CM001232">
    <property type="protein sequence ID" value="EHA54630.1"/>
    <property type="molecule type" value="Genomic_DNA"/>
</dbReference>
<accession>G4MSL4</accession>
<organism evidence="1 2">
    <name type="scientific">Pyricularia oryzae (strain 70-15 / ATCC MYA-4617 / FGSC 8958)</name>
    <name type="common">Rice blast fungus</name>
    <name type="synonym">Magnaporthe oryzae</name>
    <dbReference type="NCBI Taxonomy" id="242507"/>
    <lineage>
        <taxon>Eukaryota</taxon>
        <taxon>Fungi</taxon>
        <taxon>Dikarya</taxon>
        <taxon>Ascomycota</taxon>
        <taxon>Pezizomycotina</taxon>
        <taxon>Sordariomycetes</taxon>
        <taxon>Sordariomycetidae</taxon>
        <taxon>Magnaporthales</taxon>
        <taxon>Pyriculariaceae</taxon>
        <taxon>Pyricularia</taxon>
    </lineage>
</organism>
<dbReference type="KEGG" id="mgr:MGG_15709"/>
<sequence length="57" mass="6522">MLSTPYSDGKLDSMSDATRFNIVSNDKLLYHATSKQAPSAWKTGMFLDQFVWLWAHI</sequence>
<proteinExistence type="predicted"/>
<protein>
    <submittedName>
        <fullName evidence="1">Uncharacterized protein</fullName>
    </submittedName>
</protein>
<keyword evidence="2" id="KW-1185">Reference proteome</keyword>
<dbReference type="HOGENOM" id="CLU_2996921_0_0_1"/>
<dbReference type="Proteomes" id="UP000009058">
    <property type="component" value="Chromosome 2"/>
</dbReference>
<reference key="2">
    <citation type="submission" date="2011-05" db="EMBL/GenBank/DDBJ databases">
        <title>The Genome Sequence of Magnaporthe oryzae 70-15.</title>
        <authorList>
            <consortium name="The Broad Institute Genome Sequencing Platform"/>
            <person name="Ma L.-J."/>
            <person name="Dead R."/>
            <person name="Young S.K."/>
            <person name="Zeng Q."/>
            <person name="Gargeya S."/>
            <person name="Fitzgerald M."/>
            <person name="Haas B."/>
            <person name="Abouelleil A."/>
            <person name="Alvarado L."/>
            <person name="Arachchi H.M."/>
            <person name="Berlin A."/>
            <person name="Brown A."/>
            <person name="Chapman S.B."/>
            <person name="Chen Z."/>
            <person name="Dunbar C."/>
            <person name="Freedman E."/>
            <person name="Gearin G."/>
            <person name="Gellesch M."/>
            <person name="Goldberg J."/>
            <person name="Griggs A."/>
            <person name="Gujja S."/>
            <person name="Heiman D."/>
            <person name="Howarth C."/>
            <person name="Larson L."/>
            <person name="Lui A."/>
            <person name="MacDonald P.J.P."/>
            <person name="Mehta T."/>
            <person name="Montmayeur A."/>
            <person name="Murphy C."/>
            <person name="Neiman D."/>
            <person name="Pearson M."/>
            <person name="Priest M."/>
            <person name="Roberts A."/>
            <person name="Saif S."/>
            <person name="Shea T."/>
            <person name="Shenoy N."/>
            <person name="Sisk P."/>
            <person name="Stolte C."/>
            <person name="Sykes S."/>
            <person name="Yandava C."/>
            <person name="Wortman J."/>
            <person name="Nusbaum C."/>
            <person name="Birren B."/>
        </authorList>
    </citation>
    <scope>NUCLEOTIDE SEQUENCE</scope>
    <source>
        <strain>70-15</strain>
    </source>
</reference>
<dbReference type="GeneID" id="12984663"/>
<reference evidence="1 2" key="1">
    <citation type="journal article" date="2005" name="Nature">
        <title>The genome sequence of the rice blast fungus Magnaporthe grisea.</title>
        <authorList>
            <person name="Dean R.A."/>
            <person name="Talbot N.J."/>
            <person name="Ebbole D.J."/>
            <person name="Farman M.L."/>
            <person name="Mitchell T.K."/>
            <person name="Orbach M.J."/>
            <person name="Thon M."/>
            <person name="Kulkarni R."/>
            <person name="Xu J.R."/>
            <person name="Pan H."/>
            <person name="Read N.D."/>
            <person name="Lee Y.H."/>
            <person name="Carbone I."/>
            <person name="Brown D."/>
            <person name="Oh Y.Y."/>
            <person name="Donofrio N."/>
            <person name="Jeong J.S."/>
            <person name="Soanes D.M."/>
            <person name="Djonovic S."/>
            <person name="Kolomiets E."/>
            <person name="Rehmeyer C."/>
            <person name="Li W."/>
            <person name="Harding M."/>
            <person name="Kim S."/>
            <person name="Lebrun M.H."/>
            <person name="Bohnert H."/>
            <person name="Coughlan S."/>
            <person name="Butler J."/>
            <person name="Calvo S."/>
            <person name="Ma L.J."/>
            <person name="Nicol R."/>
            <person name="Purcell S."/>
            <person name="Nusbaum C."/>
            <person name="Galagan J.E."/>
            <person name="Birren B.W."/>
        </authorList>
    </citation>
    <scope>NUCLEOTIDE SEQUENCE [LARGE SCALE GENOMIC DNA]</scope>
    <source>
        <strain evidence="2">70-15 / ATCC MYA-4617 / FGSC 8958</strain>
    </source>
</reference>
<evidence type="ECO:0000313" key="2">
    <source>
        <dbReference type="Proteomes" id="UP000009058"/>
    </source>
</evidence>